<evidence type="ECO:0000313" key="3">
    <source>
        <dbReference type="Proteomes" id="UP000053342"/>
    </source>
</evidence>
<proteinExistence type="predicted"/>
<accession>A0A0D2EM16</accession>
<dbReference type="Gene3D" id="1.20.58.340">
    <property type="entry name" value="Magnesium transport protein CorA, transmembrane region"/>
    <property type="match status" value="1"/>
</dbReference>
<keyword evidence="3" id="KW-1185">Reference proteome</keyword>
<sequence>MEVLDVALSSTGELTGPSLGFTTTSMLVKSHAPALRVIFAPLDYPNAGTSSTLMALAEHFSIPTTFWYERVQSVTHSFGHEELDNGAFQSWFHFLCKAIEPKHDNILWLRSAYFLRRDKYGLLTLICFGSSKTLAERFEGLPQIVWRTVFANPLDLFNVVLADLHRQVDEQLWTLNRYVGDCERYAIDSTVVTSDFDQNWVDLHYIAKNIIHVKEAVDAILRTISHIVRAQTQCGGAGSVEARRTISGLHYSESLFESVDLRAISMEKRMQNVINLSFNLVAQKDSSRIKTESSSMHTIALTTLIFLPISTVATIFGSAFFNFGGNERGDMSLSKHFWVFWVISVPLTVAVLTIWIYFHPSNLWRWPGLKRTRKSDREAYQMLDLPGK</sequence>
<evidence type="ECO:0000256" key="1">
    <source>
        <dbReference type="SAM" id="Phobius"/>
    </source>
</evidence>
<evidence type="ECO:0000313" key="2">
    <source>
        <dbReference type="EMBL" id="KIW48924.1"/>
    </source>
</evidence>
<dbReference type="HOGENOM" id="CLU_041307_4_1_1"/>
<keyword evidence="1" id="KW-1133">Transmembrane helix</keyword>
<keyword evidence="1" id="KW-0812">Transmembrane</keyword>
<dbReference type="Proteomes" id="UP000053342">
    <property type="component" value="Unassembled WGS sequence"/>
</dbReference>
<feature type="transmembrane region" description="Helical" evidence="1">
    <location>
        <begin position="299"/>
        <end position="325"/>
    </location>
</feature>
<dbReference type="GeneID" id="27353554"/>
<protein>
    <submittedName>
        <fullName evidence="2">Uncharacterized protein</fullName>
    </submittedName>
</protein>
<dbReference type="VEuPathDB" id="FungiDB:PV06_01480"/>
<dbReference type="AlphaFoldDB" id="A0A0D2EM16"/>
<keyword evidence="1" id="KW-0472">Membrane</keyword>
<dbReference type="RefSeq" id="XP_016269140.1">
    <property type="nucleotide sequence ID" value="XM_016402087.1"/>
</dbReference>
<reference evidence="2 3" key="1">
    <citation type="submission" date="2015-01" db="EMBL/GenBank/DDBJ databases">
        <title>The Genome Sequence of Exophiala oligosperma CBS72588.</title>
        <authorList>
            <consortium name="The Broad Institute Genomics Platform"/>
            <person name="Cuomo C."/>
            <person name="de Hoog S."/>
            <person name="Gorbushina A."/>
            <person name="Stielow B."/>
            <person name="Teixiera M."/>
            <person name="Abouelleil A."/>
            <person name="Chapman S.B."/>
            <person name="Priest M."/>
            <person name="Young S.K."/>
            <person name="Wortman J."/>
            <person name="Nusbaum C."/>
            <person name="Birren B."/>
        </authorList>
    </citation>
    <scope>NUCLEOTIDE SEQUENCE [LARGE SCALE GENOMIC DNA]</scope>
    <source>
        <strain evidence="2 3">CBS 72588</strain>
    </source>
</reference>
<gene>
    <name evidence="2" type="ORF">PV06_01480</name>
</gene>
<name>A0A0D2EM16_9EURO</name>
<feature type="transmembrane region" description="Helical" evidence="1">
    <location>
        <begin position="337"/>
        <end position="358"/>
    </location>
</feature>
<dbReference type="OrthoDB" id="1046782at2759"/>
<dbReference type="EMBL" id="KN847332">
    <property type="protein sequence ID" value="KIW48924.1"/>
    <property type="molecule type" value="Genomic_DNA"/>
</dbReference>
<organism evidence="2 3">
    <name type="scientific">Exophiala oligosperma</name>
    <dbReference type="NCBI Taxonomy" id="215243"/>
    <lineage>
        <taxon>Eukaryota</taxon>
        <taxon>Fungi</taxon>
        <taxon>Dikarya</taxon>
        <taxon>Ascomycota</taxon>
        <taxon>Pezizomycotina</taxon>
        <taxon>Eurotiomycetes</taxon>
        <taxon>Chaetothyriomycetidae</taxon>
        <taxon>Chaetothyriales</taxon>
        <taxon>Herpotrichiellaceae</taxon>
        <taxon>Exophiala</taxon>
    </lineage>
</organism>